<dbReference type="EMBL" id="MQTW01000340">
    <property type="protein sequence ID" value="RYC80651.1"/>
    <property type="molecule type" value="Genomic_DNA"/>
</dbReference>
<evidence type="ECO:0000313" key="1">
    <source>
        <dbReference type="EMBL" id="RYC80651.1"/>
    </source>
</evidence>
<comment type="caution">
    <text evidence="1">The sequence shown here is derived from an EMBL/GenBank/DDBJ whole genome shotgun (WGS) entry which is preliminary data.</text>
</comment>
<name>A0A4Q2V1A5_FUSOX</name>
<protein>
    <submittedName>
        <fullName evidence="1">Uncharacterized protein</fullName>
    </submittedName>
</protein>
<organism evidence="1 2">
    <name type="scientific">Fusarium oxysporum f. sp. narcissi</name>
    <dbReference type="NCBI Taxonomy" id="451672"/>
    <lineage>
        <taxon>Eukaryota</taxon>
        <taxon>Fungi</taxon>
        <taxon>Dikarya</taxon>
        <taxon>Ascomycota</taxon>
        <taxon>Pezizomycotina</taxon>
        <taxon>Sordariomycetes</taxon>
        <taxon>Hypocreomycetidae</taxon>
        <taxon>Hypocreales</taxon>
        <taxon>Nectriaceae</taxon>
        <taxon>Fusarium</taxon>
        <taxon>Fusarium oxysporum species complex</taxon>
    </lineage>
</organism>
<proteinExistence type="predicted"/>
<dbReference type="AlphaFoldDB" id="A0A4Q2V1A5"/>
<accession>A0A4Q2V1A5</accession>
<gene>
    <name evidence="1" type="ORF">BFJ63_vAg16472</name>
</gene>
<sequence length="49" mass="5575">MPGVQIPSRWVDNGLEGEATIATTPKGYIDDVTAQDYFDHFERHTRPQN</sequence>
<reference evidence="1 2" key="1">
    <citation type="submission" date="2016-12" db="EMBL/GenBank/DDBJ databases">
        <title>Draft genome sequence of Fusarium oxysporum causing rot on Narcissus.</title>
        <authorList>
            <person name="Armitage A.D."/>
            <person name="Taylor A."/>
            <person name="Clarkson J.P."/>
            <person name="Harrison R.J."/>
            <person name="Jackson A.C."/>
        </authorList>
    </citation>
    <scope>NUCLEOTIDE SEQUENCE [LARGE SCALE GENOMIC DNA]</scope>
    <source>
        <strain evidence="1 2">N139</strain>
    </source>
</reference>
<evidence type="ECO:0000313" key="2">
    <source>
        <dbReference type="Proteomes" id="UP000290540"/>
    </source>
</evidence>
<dbReference type="Proteomes" id="UP000290540">
    <property type="component" value="Unassembled WGS sequence"/>
</dbReference>